<dbReference type="InterPro" id="IPR009829">
    <property type="entry name" value="SKA1"/>
</dbReference>
<gene>
    <name evidence="2" type="ORF">JKP88DRAFT_183242</name>
</gene>
<comment type="similarity">
    <text evidence="1">Belongs to the SKA1 family.</text>
</comment>
<dbReference type="Proteomes" id="UP000664859">
    <property type="component" value="Unassembled WGS sequence"/>
</dbReference>
<dbReference type="GO" id="GO:0051301">
    <property type="term" value="P:cell division"/>
    <property type="evidence" value="ECO:0007669"/>
    <property type="project" value="InterPro"/>
</dbReference>
<dbReference type="PANTHER" id="PTHR28573:SF1">
    <property type="entry name" value="SPINDLE AND KINETOCHORE-ASSOCIATED PROTEIN 1"/>
    <property type="match status" value="1"/>
</dbReference>
<organism evidence="2 3">
    <name type="scientific">Tribonema minus</name>
    <dbReference type="NCBI Taxonomy" id="303371"/>
    <lineage>
        <taxon>Eukaryota</taxon>
        <taxon>Sar</taxon>
        <taxon>Stramenopiles</taxon>
        <taxon>Ochrophyta</taxon>
        <taxon>PX clade</taxon>
        <taxon>Xanthophyceae</taxon>
        <taxon>Tribonematales</taxon>
        <taxon>Tribonemataceae</taxon>
        <taxon>Tribonema</taxon>
    </lineage>
</organism>
<dbReference type="GO" id="GO:0005876">
    <property type="term" value="C:spindle microtubule"/>
    <property type="evidence" value="ECO:0007669"/>
    <property type="project" value="TreeGrafter"/>
</dbReference>
<dbReference type="OrthoDB" id="5962at2759"/>
<accession>A0A835YPY4</accession>
<protein>
    <submittedName>
        <fullName evidence="2">C18orf24 protein-like protein</fullName>
    </submittedName>
</protein>
<dbReference type="GO" id="GO:0000278">
    <property type="term" value="P:mitotic cell cycle"/>
    <property type="evidence" value="ECO:0007669"/>
    <property type="project" value="TreeGrafter"/>
</dbReference>
<comment type="caution">
    <text evidence="2">The sequence shown here is derived from an EMBL/GenBank/DDBJ whole genome shotgun (WGS) entry which is preliminary data.</text>
</comment>
<dbReference type="PANTHER" id="PTHR28573">
    <property type="entry name" value="SPINDLE AND KINETOCHORE-ASSOCIATED PROTEIN 1"/>
    <property type="match status" value="1"/>
</dbReference>
<dbReference type="InterPro" id="IPR042031">
    <property type="entry name" value="SKA1_MBD_sf"/>
</dbReference>
<proteinExistence type="inferred from homology"/>
<dbReference type="EMBL" id="JAFCMP010000514">
    <property type="protein sequence ID" value="KAG5178483.1"/>
    <property type="molecule type" value="Genomic_DNA"/>
</dbReference>
<dbReference type="GO" id="GO:0007059">
    <property type="term" value="P:chromosome segregation"/>
    <property type="evidence" value="ECO:0007669"/>
    <property type="project" value="InterPro"/>
</dbReference>
<dbReference type="GO" id="GO:0000940">
    <property type="term" value="C:outer kinetochore"/>
    <property type="evidence" value="ECO:0007669"/>
    <property type="project" value="TreeGrafter"/>
</dbReference>
<dbReference type="AlphaFoldDB" id="A0A835YPY4"/>
<evidence type="ECO:0000256" key="1">
    <source>
        <dbReference type="ARBA" id="ARBA00006836"/>
    </source>
</evidence>
<evidence type="ECO:0000313" key="2">
    <source>
        <dbReference type="EMBL" id="KAG5178483.1"/>
    </source>
</evidence>
<keyword evidence="3" id="KW-1185">Reference proteome</keyword>
<dbReference type="GO" id="GO:0072686">
    <property type="term" value="C:mitotic spindle"/>
    <property type="evidence" value="ECO:0007669"/>
    <property type="project" value="TreeGrafter"/>
</dbReference>
<dbReference type="Pfam" id="PF07160">
    <property type="entry name" value="SKA1"/>
    <property type="match status" value="1"/>
</dbReference>
<name>A0A835YPY4_9STRA</name>
<dbReference type="GO" id="GO:0031110">
    <property type="term" value="P:regulation of microtubule polymerization or depolymerization"/>
    <property type="evidence" value="ECO:0007669"/>
    <property type="project" value="TreeGrafter"/>
</dbReference>
<dbReference type="GO" id="GO:0008017">
    <property type="term" value="F:microtubule binding"/>
    <property type="evidence" value="ECO:0007669"/>
    <property type="project" value="InterPro"/>
</dbReference>
<evidence type="ECO:0000313" key="3">
    <source>
        <dbReference type="Proteomes" id="UP000664859"/>
    </source>
</evidence>
<dbReference type="Gene3D" id="1.10.10.1890">
    <property type="entry name" value="Ska1 microtubule binding domain-like"/>
    <property type="match status" value="1"/>
</dbReference>
<sequence length="125" mass="13909">MPCIQLVTSAELQALPKTTRGRLQLDHVNAAITELQAVLTTKYTLLARPKSKLNEKLRRRYEQYAAAEAPEHEGAHFLTESEMRSCAALGGKGEATARLMLNSLRSLKRFRPLRANGVMTYVVVA</sequence>
<reference evidence="2" key="1">
    <citation type="submission" date="2021-02" db="EMBL/GenBank/DDBJ databases">
        <title>First Annotated Genome of the Yellow-green Alga Tribonema minus.</title>
        <authorList>
            <person name="Mahan K.M."/>
        </authorList>
    </citation>
    <scope>NUCLEOTIDE SEQUENCE</scope>
    <source>
        <strain evidence="2">UTEX B ZZ1240</strain>
    </source>
</reference>